<sequence length="149" mass="17553">MQIGNYNDKDSILYCKKKYNKCSIHNHIIVKYEDYSHFSKEEFTKNMITIDSGKNHLAICQYSYNDLNNFSKCVWCNLECCFQRTLARYDENSGPFDYSDGKIYKASNKIGNNQFIKRTNNNSKEIIEDLFEKCLTSDKVIVKHKPENN</sequence>
<dbReference type="Proteomes" id="UP000789405">
    <property type="component" value="Unassembled WGS sequence"/>
</dbReference>
<name>A0A9N9EJL7_9GLOM</name>
<organism evidence="1 2">
    <name type="scientific">Dentiscutata erythropus</name>
    <dbReference type="NCBI Taxonomy" id="1348616"/>
    <lineage>
        <taxon>Eukaryota</taxon>
        <taxon>Fungi</taxon>
        <taxon>Fungi incertae sedis</taxon>
        <taxon>Mucoromycota</taxon>
        <taxon>Glomeromycotina</taxon>
        <taxon>Glomeromycetes</taxon>
        <taxon>Diversisporales</taxon>
        <taxon>Gigasporaceae</taxon>
        <taxon>Dentiscutata</taxon>
    </lineage>
</organism>
<reference evidence="1" key="1">
    <citation type="submission" date="2021-06" db="EMBL/GenBank/DDBJ databases">
        <authorList>
            <person name="Kallberg Y."/>
            <person name="Tangrot J."/>
            <person name="Rosling A."/>
        </authorList>
    </citation>
    <scope>NUCLEOTIDE SEQUENCE</scope>
    <source>
        <strain evidence="1">MA453B</strain>
    </source>
</reference>
<dbReference type="OrthoDB" id="2435380at2759"/>
<accession>A0A9N9EJL7</accession>
<proteinExistence type="predicted"/>
<evidence type="ECO:0000313" key="1">
    <source>
        <dbReference type="EMBL" id="CAG8679583.1"/>
    </source>
</evidence>
<protein>
    <submittedName>
        <fullName evidence="1">985_t:CDS:1</fullName>
    </submittedName>
</protein>
<evidence type="ECO:0000313" key="2">
    <source>
        <dbReference type="Proteomes" id="UP000789405"/>
    </source>
</evidence>
<comment type="caution">
    <text evidence="1">The sequence shown here is derived from an EMBL/GenBank/DDBJ whole genome shotgun (WGS) entry which is preliminary data.</text>
</comment>
<dbReference type="AlphaFoldDB" id="A0A9N9EJL7"/>
<keyword evidence="2" id="KW-1185">Reference proteome</keyword>
<gene>
    <name evidence="1" type="ORF">DERYTH_LOCUS11720</name>
</gene>
<dbReference type="EMBL" id="CAJVPY010007372">
    <property type="protein sequence ID" value="CAG8679583.1"/>
    <property type="molecule type" value="Genomic_DNA"/>
</dbReference>